<dbReference type="GO" id="GO:0005524">
    <property type="term" value="F:ATP binding"/>
    <property type="evidence" value="ECO:0007669"/>
    <property type="project" value="UniProtKB-KW"/>
</dbReference>
<evidence type="ECO:0000256" key="10">
    <source>
        <dbReference type="ARBA" id="ARBA00032441"/>
    </source>
</evidence>
<dbReference type="GO" id="GO:0046872">
    <property type="term" value="F:metal ion binding"/>
    <property type="evidence" value="ECO:0007669"/>
    <property type="project" value="UniProtKB-KW"/>
</dbReference>
<evidence type="ECO:0000256" key="1">
    <source>
        <dbReference type="ARBA" id="ARBA00004496"/>
    </source>
</evidence>
<evidence type="ECO:0000256" key="8">
    <source>
        <dbReference type="ARBA" id="ARBA00022840"/>
    </source>
</evidence>
<dbReference type="NCBIfam" id="TIGR00150">
    <property type="entry name" value="T6A_YjeE"/>
    <property type="match status" value="1"/>
</dbReference>
<dbReference type="EMBL" id="SRLH01000001">
    <property type="protein sequence ID" value="TGD59616.1"/>
    <property type="molecule type" value="Genomic_DNA"/>
</dbReference>
<comment type="caution">
    <text evidence="11">The sequence shown here is derived from an EMBL/GenBank/DDBJ whole genome shotgun (WGS) entry which is preliminary data.</text>
</comment>
<evidence type="ECO:0000256" key="9">
    <source>
        <dbReference type="ARBA" id="ARBA00022842"/>
    </source>
</evidence>
<dbReference type="Pfam" id="PF02367">
    <property type="entry name" value="TsaE"/>
    <property type="match status" value="1"/>
</dbReference>
<gene>
    <name evidence="11" type="primary">tsaE</name>
    <name evidence="11" type="ORF">E4635_01410</name>
</gene>
<organism evidence="11 12">
    <name type="scientific">Flavobacterium humi</name>
    <dbReference type="NCBI Taxonomy" id="2562683"/>
    <lineage>
        <taxon>Bacteria</taxon>
        <taxon>Pseudomonadati</taxon>
        <taxon>Bacteroidota</taxon>
        <taxon>Flavobacteriia</taxon>
        <taxon>Flavobacteriales</taxon>
        <taxon>Flavobacteriaceae</taxon>
        <taxon>Flavobacterium</taxon>
    </lineage>
</organism>
<dbReference type="PANTHER" id="PTHR33540">
    <property type="entry name" value="TRNA THREONYLCARBAMOYLADENOSINE BIOSYNTHESIS PROTEIN TSAE"/>
    <property type="match status" value="1"/>
</dbReference>
<dbReference type="AlphaFoldDB" id="A0A4Z0LCJ3"/>
<keyword evidence="9" id="KW-0460">Magnesium</keyword>
<evidence type="ECO:0000256" key="3">
    <source>
        <dbReference type="ARBA" id="ARBA00019010"/>
    </source>
</evidence>
<dbReference type="Proteomes" id="UP000297407">
    <property type="component" value="Unassembled WGS sequence"/>
</dbReference>
<keyword evidence="6" id="KW-0479">Metal-binding</keyword>
<dbReference type="GO" id="GO:0005737">
    <property type="term" value="C:cytoplasm"/>
    <property type="evidence" value="ECO:0007669"/>
    <property type="project" value="UniProtKB-SubCell"/>
</dbReference>
<evidence type="ECO:0000256" key="4">
    <source>
        <dbReference type="ARBA" id="ARBA00022490"/>
    </source>
</evidence>
<dbReference type="SUPFAM" id="SSF52540">
    <property type="entry name" value="P-loop containing nucleoside triphosphate hydrolases"/>
    <property type="match status" value="1"/>
</dbReference>
<evidence type="ECO:0000256" key="6">
    <source>
        <dbReference type="ARBA" id="ARBA00022723"/>
    </source>
</evidence>
<dbReference type="Gene3D" id="3.40.50.300">
    <property type="entry name" value="P-loop containing nucleotide triphosphate hydrolases"/>
    <property type="match status" value="1"/>
</dbReference>
<dbReference type="PANTHER" id="PTHR33540:SF2">
    <property type="entry name" value="TRNA THREONYLCARBAMOYLADENOSINE BIOSYNTHESIS PROTEIN TSAE"/>
    <property type="match status" value="1"/>
</dbReference>
<evidence type="ECO:0000313" key="12">
    <source>
        <dbReference type="Proteomes" id="UP000297407"/>
    </source>
</evidence>
<evidence type="ECO:0000256" key="7">
    <source>
        <dbReference type="ARBA" id="ARBA00022741"/>
    </source>
</evidence>
<dbReference type="CDD" id="cd00882">
    <property type="entry name" value="Ras_like_GTPase"/>
    <property type="match status" value="1"/>
</dbReference>
<dbReference type="GO" id="GO:0016740">
    <property type="term" value="F:transferase activity"/>
    <property type="evidence" value="ECO:0007669"/>
    <property type="project" value="UniProtKB-KW"/>
</dbReference>
<keyword evidence="7" id="KW-0547">Nucleotide-binding</keyword>
<accession>A0A4Z0LCJ3</accession>
<protein>
    <recommendedName>
        <fullName evidence="3">tRNA threonylcarbamoyladenosine biosynthesis protein TsaE</fullName>
    </recommendedName>
    <alternativeName>
        <fullName evidence="10">t(6)A37 threonylcarbamoyladenosine biosynthesis protein TsaE</fullName>
    </alternativeName>
</protein>
<evidence type="ECO:0000256" key="5">
    <source>
        <dbReference type="ARBA" id="ARBA00022694"/>
    </source>
</evidence>
<evidence type="ECO:0000256" key="2">
    <source>
        <dbReference type="ARBA" id="ARBA00007599"/>
    </source>
</evidence>
<dbReference type="InterPro" id="IPR027417">
    <property type="entry name" value="P-loop_NTPase"/>
</dbReference>
<keyword evidence="12" id="KW-1185">Reference proteome</keyword>
<dbReference type="GO" id="GO:0002949">
    <property type="term" value="P:tRNA threonylcarbamoyladenosine modification"/>
    <property type="evidence" value="ECO:0007669"/>
    <property type="project" value="InterPro"/>
</dbReference>
<proteinExistence type="inferred from homology"/>
<keyword evidence="8" id="KW-0067">ATP-binding</keyword>
<dbReference type="RefSeq" id="WP_135524823.1">
    <property type="nucleotide sequence ID" value="NZ_SRLH01000001.1"/>
</dbReference>
<keyword evidence="11" id="KW-0808">Transferase</keyword>
<keyword evidence="4" id="KW-0963">Cytoplasm</keyword>
<keyword evidence="5" id="KW-0819">tRNA processing</keyword>
<sequence>MKIEFNLDQISETAEKILAQNPEKVILFHGQMGAGKTTFIKSLCEKLGIEDPISSPTFSLVNEYQTTTNQVVYHFDMYRLKNQTEALDMGIDEYLYSGNWCFIEWAENIPDLIPEKHSIITISVLNDGKRLIELQ</sequence>
<dbReference type="OrthoDB" id="9815896at2"/>
<dbReference type="InterPro" id="IPR003442">
    <property type="entry name" value="T6A_TsaE"/>
</dbReference>
<name>A0A4Z0LCJ3_9FLAO</name>
<comment type="similarity">
    <text evidence="2">Belongs to the TsaE family.</text>
</comment>
<evidence type="ECO:0000313" key="11">
    <source>
        <dbReference type="EMBL" id="TGD59616.1"/>
    </source>
</evidence>
<reference evidence="11 12" key="1">
    <citation type="submission" date="2019-04" db="EMBL/GenBank/DDBJ databases">
        <title>Flavobacterium sp. strain DS2-A Genome sequencing and assembly.</title>
        <authorList>
            <person name="Kim I."/>
        </authorList>
    </citation>
    <scope>NUCLEOTIDE SEQUENCE [LARGE SCALE GENOMIC DNA]</scope>
    <source>
        <strain evidence="11 12">DS2-A</strain>
    </source>
</reference>
<comment type="subcellular location">
    <subcellularLocation>
        <location evidence="1">Cytoplasm</location>
    </subcellularLocation>
</comment>